<feature type="transmembrane region" description="Helical" evidence="1">
    <location>
        <begin position="66"/>
        <end position="84"/>
    </location>
</feature>
<feature type="transmembrane region" description="Helical" evidence="1">
    <location>
        <begin position="39"/>
        <end position="59"/>
    </location>
</feature>
<feature type="transmembrane region" description="Helical" evidence="1">
    <location>
        <begin position="104"/>
        <end position="121"/>
    </location>
</feature>
<proteinExistence type="predicted"/>
<evidence type="ECO:0000313" key="2">
    <source>
        <dbReference type="EMBL" id="RBQ21040.1"/>
    </source>
</evidence>
<dbReference type="AlphaFoldDB" id="A0A366M5N7"/>
<dbReference type="EMBL" id="QMEY01000002">
    <property type="protein sequence ID" value="RBQ21040.1"/>
    <property type="molecule type" value="Genomic_DNA"/>
</dbReference>
<keyword evidence="1" id="KW-0472">Membrane</keyword>
<keyword evidence="3" id="KW-1185">Reference proteome</keyword>
<accession>A0A366M5N7</accession>
<sequence>MAIVSLTEWPLRLLRAVVFAVVCVAVSAAGHAFAGGGAVAPAGLGLGFLGALIFAGALAGRERGRTTVLAAGVGVQVLLHQMFAWVSPLPEAVPEHGHNGSGPGMMAVHLAVAVLSGWWLHRGESALSLMLRLWGRPVLALWHRPLAVAHVVAAVPRYTVRAQDSEAPALRLIAAAIHRRGPPPALRAG</sequence>
<evidence type="ECO:0000313" key="3">
    <source>
        <dbReference type="Proteomes" id="UP000253303"/>
    </source>
</evidence>
<evidence type="ECO:0000256" key="1">
    <source>
        <dbReference type="SAM" id="Phobius"/>
    </source>
</evidence>
<protein>
    <submittedName>
        <fullName evidence="2">Uncharacterized protein</fullName>
    </submittedName>
</protein>
<gene>
    <name evidence="2" type="ORF">DP939_08280</name>
</gene>
<keyword evidence="1" id="KW-1133">Transmembrane helix</keyword>
<name>A0A366M5N7_9ACTN</name>
<feature type="transmembrane region" description="Helical" evidence="1">
    <location>
        <begin position="12"/>
        <end position="33"/>
    </location>
</feature>
<reference evidence="2 3" key="1">
    <citation type="submission" date="2018-06" db="EMBL/GenBank/DDBJ databases">
        <title>Sphaerisporangium craniellae sp. nov., isolated from a marine sponge in the South China Sea.</title>
        <authorList>
            <person name="Li L."/>
        </authorList>
    </citation>
    <scope>NUCLEOTIDE SEQUENCE [LARGE SCALE GENOMIC DNA]</scope>
    <source>
        <strain evidence="2 3">LHW63015</strain>
    </source>
</reference>
<comment type="caution">
    <text evidence="2">The sequence shown here is derived from an EMBL/GenBank/DDBJ whole genome shotgun (WGS) entry which is preliminary data.</text>
</comment>
<organism evidence="2 3">
    <name type="scientific">Spongiactinospora rosea</name>
    <dbReference type="NCBI Taxonomy" id="2248750"/>
    <lineage>
        <taxon>Bacteria</taxon>
        <taxon>Bacillati</taxon>
        <taxon>Actinomycetota</taxon>
        <taxon>Actinomycetes</taxon>
        <taxon>Streptosporangiales</taxon>
        <taxon>Streptosporangiaceae</taxon>
        <taxon>Spongiactinospora</taxon>
    </lineage>
</organism>
<keyword evidence="1" id="KW-0812">Transmembrane</keyword>
<dbReference type="Proteomes" id="UP000253303">
    <property type="component" value="Unassembled WGS sequence"/>
</dbReference>